<dbReference type="RefSeq" id="WP_246969900.1">
    <property type="nucleotide sequence ID" value="NZ_CP095397.1"/>
</dbReference>
<dbReference type="GeneID" id="71855510"/>
<dbReference type="EMBL" id="JBHSDJ010000130">
    <property type="protein sequence ID" value="MFC4249080.1"/>
    <property type="molecule type" value="Genomic_DNA"/>
</dbReference>
<evidence type="ECO:0008006" key="3">
    <source>
        <dbReference type="Google" id="ProtNLM"/>
    </source>
</evidence>
<dbReference type="Proteomes" id="UP001595821">
    <property type="component" value="Unassembled WGS sequence"/>
</dbReference>
<name>A0ABD5P4M4_9EURY</name>
<proteinExistence type="predicted"/>
<reference evidence="1 2" key="1">
    <citation type="journal article" date="2014" name="Int. J. Syst. Evol. Microbiol.">
        <title>Complete genome sequence of Corynebacterium casei LMG S-19264T (=DSM 44701T), isolated from a smear-ripened cheese.</title>
        <authorList>
            <consortium name="US DOE Joint Genome Institute (JGI-PGF)"/>
            <person name="Walter F."/>
            <person name="Albersmeier A."/>
            <person name="Kalinowski J."/>
            <person name="Ruckert C."/>
        </authorList>
    </citation>
    <scope>NUCLEOTIDE SEQUENCE [LARGE SCALE GENOMIC DNA]</scope>
    <source>
        <strain evidence="1 2">IBRC-M 10912</strain>
    </source>
</reference>
<gene>
    <name evidence="1" type="ORF">ACFOZ7_19470</name>
</gene>
<protein>
    <recommendedName>
        <fullName evidence="3">Halobacterial output domain-containing protein</fullName>
    </recommendedName>
</protein>
<comment type="caution">
    <text evidence="1">The sequence shown here is derived from an EMBL/GenBank/DDBJ whole genome shotgun (WGS) entry which is preliminary data.</text>
</comment>
<accession>A0ABD5P4M4</accession>
<dbReference type="AlphaFoldDB" id="A0ABD5P4M4"/>
<evidence type="ECO:0000313" key="2">
    <source>
        <dbReference type="Proteomes" id="UP001595821"/>
    </source>
</evidence>
<sequence>MSLPEPTDVIAPREDVPYSTFDFLTQMMEGAYPHGIALEYHDLVLISQVDDAQMTNVWCVHAEDGSMIESLNLDAFRTATELEETLDESVAYDPADREEWVNSR</sequence>
<organism evidence="1 2">
    <name type="scientific">Natribaculum luteum</name>
    <dbReference type="NCBI Taxonomy" id="1586232"/>
    <lineage>
        <taxon>Archaea</taxon>
        <taxon>Methanobacteriati</taxon>
        <taxon>Methanobacteriota</taxon>
        <taxon>Stenosarchaea group</taxon>
        <taxon>Halobacteria</taxon>
        <taxon>Halobacteriales</taxon>
        <taxon>Natrialbaceae</taxon>
        <taxon>Natribaculum</taxon>
    </lineage>
</organism>
<evidence type="ECO:0000313" key="1">
    <source>
        <dbReference type="EMBL" id="MFC4249080.1"/>
    </source>
</evidence>